<evidence type="ECO:0000259" key="1">
    <source>
        <dbReference type="Pfam" id="PF03551"/>
    </source>
</evidence>
<organism evidence="3 4">
    <name type="scientific">Undibacterium aquatile</name>
    <dbReference type="NCBI Taxonomy" id="1537398"/>
    <lineage>
        <taxon>Bacteria</taxon>
        <taxon>Pseudomonadati</taxon>
        <taxon>Pseudomonadota</taxon>
        <taxon>Betaproteobacteria</taxon>
        <taxon>Burkholderiales</taxon>
        <taxon>Oxalobacteraceae</taxon>
        <taxon>Undibacterium</taxon>
    </lineage>
</organism>
<dbReference type="Pfam" id="PF10400">
    <property type="entry name" value="Vir_act_alpha_C"/>
    <property type="match status" value="1"/>
</dbReference>
<dbReference type="Proteomes" id="UP000637632">
    <property type="component" value="Unassembled WGS sequence"/>
</dbReference>
<dbReference type="InterPro" id="IPR005149">
    <property type="entry name" value="Tscrpt_reg_PadR_N"/>
</dbReference>
<proteinExistence type="predicted"/>
<dbReference type="Gene3D" id="1.10.10.10">
    <property type="entry name" value="Winged helix-like DNA-binding domain superfamily/Winged helix DNA-binding domain"/>
    <property type="match status" value="1"/>
</dbReference>
<dbReference type="PANTHER" id="PTHR43252">
    <property type="entry name" value="TRANSCRIPTIONAL REGULATOR YQJI"/>
    <property type="match status" value="1"/>
</dbReference>
<reference evidence="3 4" key="1">
    <citation type="submission" date="2020-08" db="EMBL/GenBank/DDBJ databases">
        <title>Novel species isolated from subtropical streams in China.</title>
        <authorList>
            <person name="Lu H."/>
        </authorList>
    </citation>
    <scope>NUCLEOTIDE SEQUENCE [LARGE SCALE GENOMIC DNA]</scope>
    <source>
        <strain evidence="3 4">CCTCC AB 2015119</strain>
    </source>
</reference>
<dbReference type="EMBL" id="JACOFT010000005">
    <property type="protein sequence ID" value="MBC3812585.1"/>
    <property type="molecule type" value="Genomic_DNA"/>
</dbReference>
<keyword evidence="4" id="KW-1185">Reference proteome</keyword>
<dbReference type="PANTHER" id="PTHR43252:SF4">
    <property type="entry name" value="TRANSCRIPTIONAL REGULATORY PROTEIN"/>
    <property type="match status" value="1"/>
</dbReference>
<evidence type="ECO:0000259" key="2">
    <source>
        <dbReference type="Pfam" id="PF10400"/>
    </source>
</evidence>
<evidence type="ECO:0000313" key="4">
    <source>
        <dbReference type="Proteomes" id="UP000637632"/>
    </source>
</evidence>
<accession>A0ABR6XI63</accession>
<dbReference type="InterPro" id="IPR018309">
    <property type="entry name" value="Tscrpt_reg_PadR_C"/>
</dbReference>
<name>A0ABR6XI63_9BURK</name>
<dbReference type="SUPFAM" id="SSF46785">
    <property type="entry name" value="Winged helix' DNA-binding domain"/>
    <property type="match status" value="1"/>
</dbReference>
<dbReference type="InterPro" id="IPR036388">
    <property type="entry name" value="WH-like_DNA-bd_sf"/>
</dbReference>
<evidence type="ECO:0000313" key="3">
    <source>
        <dbReference type="EMBL" id="MBC3812585.1"/>
    </source>
</evidence>
<gene>
    <name evidence="3" type="ORF">H8K26_14145</name>
</gene>
<protein>
    <submittedName>
        <fullName evidence="3">PadR family transcriptional regulator</fullName>
    </submittedName>
</protein>
<dbReference type="Pfam" id="PF03551">
    <property type="entry name" value="PadR"/>
    <property type="match status" value="1"/>
</dbReference>
<dbReference type="Gene3D" id="6.10.140.190">
    <property type="match status" value="1"/>
</dbReference>
<dbReference type="InterPro" id="IPR036390">
    <property type="entry name" value="WH_DNA-bd_sf"/>
</dbReference>
<dbReference type="RefSeq" id="WP_190480413.1">
    <property type="nucleotide sequence ID" value="NZ_JACOFT010000005.1"/>
</dbReference>
<comment type="caution">
    <text evidence="3">The sequence shown here is derived from an EMBL/GenBank/DDBJ whole genome shotgun (WGS) entry which is preliminary data.</text>
</comment>
<feature type="domain" description="Transcription regulator PadR N-terminal" evidence="1">
    <location>
        <begin position="7"/>
        <end position="80"/>
    </location>
</feature>
<sequence length="185" mass="21209">MSLPHALLTSLIEKPCSGYELARRFDKSIGYFWHATHQQIYRELARMEENGWVSSSEVEGGRAGKKRFEVLPAGRAELQRWAAESAAPLRLRDELMLKLRAEAAIGPLGISEELEKRLHLHEQELANYRTIEERDFNAPSLSRENEIHYLILKAGIAYEEGRIQWTKEALAVIHKLDNNSQTSSR</sequence>
<feature type="domain" description="Transcription regulator PadR C-terminal" evidence="2">
    <location>
        <begin position="91"/>
        <end position="173"/>
    </location>
</feature>